<evidence type="ECO:0000256" key="2">
    <source>
        <dbReference type="ARBA" id="ARBA00022475"/>
    </source>
</evidence>
<dbReference type="InterPro" id="IPR003838">
    <property type="entry name" value="ABC3_permease_C"/>
</dbReference>
<evidence type="ECO:0000256" key="6">
    <source>
        <dbReference type="SAM" id="Phobius"/>
    </source>
</evidence>
<feature type="transmembrane region" description="Helical" evidence="6">
    <location>
        <begin position="302"/>
        <end position="321"/>
    </location>
</feature>
<dbReference type="STRING" id="1563681.BFP71_17165"/>
<feature type="transmembrane region" description="Helical" evidence="6">
    <location>
        <begin position="751"/>
        <end position="778"/>
    </location>
</feature>
<proteinExistence type="predicted"/>
<gene>
    <name evidence="9" type="ORF">BFP71_17165</name>
</gene>
<dbReference type="Proteomes" id="UP000095552">
    <property type="component" value="Unassembled WGS sequence"/>
</dbReference>
<keyword evidence="4 6" id="KW-1133">Transmembrane helix</keyword>
<dbReference type="AlphaFoldDB" id="A0A1E5T195"/>
<dbReference type="GO" id="GO:0005886">
    <property type="term" value="C:plasma membrane"/>
    <property type="evidence" value="ECO:0007669"/>
    <property type="project" value="UniProtKB-SubCell"/>
</dbReference>
<comment type="caution">
    <text evidence="9">The sequence shown here is derived from an EMBL/GenBank/DDBJ whole genome shotgun (WGS) entry which is preliminary data.</text>
</comment>
<evidence type="ECO:0000313" key="10">
    <source>
        <dbReference type="Proteomes" id="UP000095552"/>
    </source>
</evidence>
<keyword evidence="10" id="KW-1185">Reference proteome</keyword>
<accession>A0A1E5T195</accession>
<dbReference type="PANTHER" id="PTHR30572:SF18">
    <property type="entry name" value="ABC-TYPE MACROLIDE FAMILY EXPORT SYSTEM PERMEASE COMPONENT 2"/>
    <property type="match status" value="1"/>
</dbReference>
<dbReference type="PANTHER" id="PTHR30572">
    <property type="entry name" value="MEMBRANE COMPONENT OF TRANSPORTER-RELATED"/>
    <property type="match status" value="1"/>
</dbReference>
<evidence type="ECO:0000256" key="3">
    <source>
        <dbReference type="ARBA" id="ARBA00022692"/>
    </source>
</evidence>
<feature type="domain" description="ABC3 transporter permease C-terminal" evidence="7">
    <location>
        <begin position="710"/>
        <end position="826"/>
    </location>
</feature>
<dbReference type="EMBL" id="MDGQ01000005">
    <property type="protein sequence ID" value="OEK05144.1"/>
    <property type="molecule type" value="Genomic_DNA"/>
</dbReference>
<sequence>MAELVRTNLSMKNITYAIRVLLRNKFYAFLNIFGLAIGLAVSIIIMLYVQSDYNFDKSHEQWDQLYRIESKYFIPPKNDEFALTPTTLADLMQEEFPEILSYTRFQNTGQILFRIEDKNFYVDDVYLSDSSTFNMFTHKFLKGDPKTALVEPNSLVLTKSTAEMLFGAQDALGQIVKTDANTFNVTGVIEDVPSNVHLRFNALISFTTATSGQPALTAQQKANQLWNIALYSYIKLPKNYDINSIYQKFPAFYDKYMSPITAQVPSLREASFSPRLVPLNEIHFNSQVQYDLPTGNKAYTNAFMAIGLFVLILASINYMNLATARATKRSKEVGIKKVLGSSKGKLVSQFLSESIVITLVSLLVAILIVNLLIYGTDLNGLLNKELTLDFMNNNLLLFGSLGTAIVLGILSGLYPAFYLSTISVLVAMKGSVKSGPRSLFLRKILVGFQFFVSIGVVISTLLMSNQITFMRQKDIGFNKDNVIIIPTRDTLVSSRLKVIQNELKQNPNIVDVTTATGMNITTSNAVGNRLIGGGRQLLLVQSTDTVMKTDTYNVMFTGENYVNAMQMTIKEGRDFDENIPTDLTNGALVNEAMVEYMGWKNPIGKKIQNAGPNSPVLRVLGVIKDFHAFSLHVKVEPTVIFRYERFGTITQTRPSVVVHAKAGKLQQTLDYLENKYAEVDPSHPFEFGLLDNQAEMLYRADKKQSTLTAVLSYICILISCLGLLGLSSYTTATRIKEIGVRKVLGATVAQLVFMVFKDIMILVLVGFAVAAPVAYLLIEDWLQVFQYTMNLPTVIIGAAGVAGALALVIAFLTVSYHSLKAANQNPVKALRYE</sequence>
<feature type="domain" description="MacB-like periplasmic core" evidence="8">
    <location>
        <begin position="452"/>
        <end position="665"/>
    </location>
</feature>
<feature type="transmembrane region" description="Helical" evidence="6">
    <location>
        <begin position="440"/>
        <end position="463"/>
    </location>
</feature>
<feature type="transmembrane region" description="Helical" evidence="6">
    <location>
        <begin position="355"/>
        <end position="375"/>
    </location>
</feature>
<evidence type="ECO:0000256" key="1">
    <source>
        <dbReference type="ARBA" id="ARBA00004651"/>
    </source>
</evidence>
<name>A0A1E5T195_9BACT</name>
<keyword evidence="2" id="KW-1003">Cell membrane</keyword>
<dbReference type="Pfam" id="PF12704">
    <property type="entry name" value="MacB_PCD"/>
    <property type="match status" value="2"/>
</dbReference>
<comment type="subcellular location">
    <subcellularLocation>
        <location evidence="1">Cell membrane</location>
        <topology evidence="1">Multi-pass membrane protein</topology>
    </subcellularLocation>
</comment>
<dbReference type="GO" id="GO:0022857">
    <property type="term" value="F:transmembrane transporter activity"/>
    <property type="evidence" value="ECO:0007669"/>
    <property type="project" value="TreeGrafter"/>
</dbReference>
<evidence type="ECO:0008006" key="11">
    <source>
        <dbReference type="Google" id="ProtNLM"/>
    </source>
</evidence>
<feature type="transmembrane region" description="Helical" evidence="6">
    <location>
        <begin position="790"/>
        <end position="814"/>
    </location>
</feature>
<keyword evidence="5 6" id="KW-0472">Membrane</keyword>
<evidence type="ECO:0000259" key="7">
    <source>
        <dbReference type="Pfam" id="PF02687"/>
    </source>
</evidence>
<reference evidence="9 10" key="1">
    <citation type="submission" date="2016-08" db="EMBL/GenBank/DDBJ databases">
        <title>Draft genome of Fabibacter sp. strain SK-8.</title>
        <authorList>
            <person name="Wong S.-K."/>
            <person name="Hamasaki K."/>
            <person name="Yoshizawa S."/>
        </authorList>
    </citation>
    <scope>NUCLEOTIDE SEQUENCE [LARGE SCALE GENOMIC DNA]</scope>
    <source>
        <strain evidence="9 10">SK-8</strain>
    </source>
</reference>
<dbReference type="InterPro" id="IPR025857">
    <property type="entry name" value="MacB_PCD"/>
</dbReference>
<evidence type="ECO:0000256" key="5">
    <source>
        <dbReference type="ARBA" id="ARBA00023136"/>
    </source>
</evidence>
<feature type="transmembrane region" description="Helical" evidence="6">
    <location>
        <begin position="710"/>
        <end position="730"/>
    </location>
</feature>
<evidence type="ECO:0000256" key="4">
    <source>
        <dbReference type="ARBA" id="ARBA00022989"/>
    </source>
</evidence>
<dbReference type="Pfam" id="PF02687">
    <property type="entry name" value="FtsX"/>
    <property type="match status" value="2"/>
</dbReference>
<feature type="transmembrane region" description="Helical" evidence="6">
    <location>
        <begin position="395"/>
        <end position="428"/>
    </location>
</feature>
<feature type="domain" description="ABC3 transporter permease C-terminal" evidence="7">
    <location>
        <begin position="305"/>
        <end position="423"/>
    </location>
</feature>
<evidence type="ECO:0000313" key="9">
    <source>
        <dbReference type="EMBL" id="OEK05144.1"/>
    </source>
</evidence>
<feature type="transmembrane region" description="Helical" evidence="6">
    <location>
        <begin position="26"/>
        <end position="49"/>
    </location>
</feature>
<dbReference type="InterPro" id="IPR050250">
    <property type="entry name" value="Macrolide_Exporter_MacB"/>
</dbReference>
<keyword evidence="3 6" id="KW-0812">Transmembrane</keyword>
<evidence type="ECO:0000259" key="8">
    <source>
        <dbReference type="Pfam" id="PF12704"/>
    </source>
</evidence>
<protein>
    <recommendedName>
        <fullName evidence="11">ABC transporter permease</fullName>
    </recommendedName>
</protein>
<organism evidence="9 10">
    <name type="scientific">Roseivirga misakiensis</name>
    <dbReference type="NCBI Taxonomy" id="1563681"/>
    <lineage>
        <taxon>Bacteria</taxon>
        <taxon>Pseudomonadati</taxon>
        <taxon>Bacteroidota</taxon>
        <taxon>Cytophagia</taxon>
        <taxon>Cytophagales</taxon>
        <taxon>Roseivirgaceae</taxon>
        <taxon>Roseivirga</taxon>
    </lineage>
</organism>
<feature type="domain" description="MacB-like periplasmic core" evidence="8">
    <location>
        <begin position="29"/>
        <end position="242"/>
    </location>
</feature>